<dbReference type="Gene3D" id="3.10.450.50">
    <property type="match status" value="1"/>
</dbReference>
<reference evidence="1 2" key="1">
    <citation type="journal article" date="2023" name="Plants (Basel)">
        <title>Bridging the Gap: Combining Genomics and Transcriptomics Approaches to Understand Stylosanthes scabra, an Orphan Legume from the Brazilian Caatinga.</title>
        <authorList>
            <person name="Ferreira-Neto J.R.C."/>
            <person name="da Silva M.D."/>
            <person name="Binneck E."/>
            <person name="de Melo N.F."/>
            <person name="da Silva R.H."/>
            <person name="de Melo A.L.T.M."/>
            <person name="Pandolfi V."/>
            <person name="Bustamante F.O."/>
            <person name="Brasileiro-Vidal A.C."/>
            <person name="Benko-Iseppon A.M."/>
        </authorList>
    </citation>
    <scope>NUCLEOTIDE SEQUENCE [LARGE SCALE GENOMIC DNA]</scope>
    <source>
        <tissue evidence="1">Leaves</tissue>
    </source>
</reference>
<dbReference type="InterPro" id="IPR032710">
    <property type="entry name" value="NTF2-like_dom_sf"/>
</dbReference>
<evidence type="ECO:0000313" key="2">
    <source>
        <dbReference type="Proteomes" id="UP001341840"/>
    </source>
</evidence>
<dbReference type="SUPFAM" id="SSF54427">
    <property type="entry name" value="NTF2-like"/>
    <property type="match status" value="1"/>
</dbReference>
<comment type="caution">
    <text evidence="1">The sequence shown here is derived from an EMBL/GenBank/DDBJ whole genome shotgun (WGS) entry which is preliminary data.</text>
</comment>
<dbReference type="Proteomes" id="UP001341840">
    <property type="component" value="Unassembled WGS sequence"/>
</dbReference>
<gene>
    <name evidence="1" type="ORF">PIB30_000667</name>
</gene>
<evidence type="ECO:0000313" key="1">
    <source>
        <dbReference type="EMBL" id="MED6203584.1"/>
    </source>
</evidence>
<dbReference type="EMBL" id="JASCZI010241657">
    <property type="protein sequence ID" value="MED6203584.1"/>
    <property type="molecule type" value="Genomic_DNA"/>
</dbReference>
<name>A0ABU6Y0P4_9FABA</name>
<accession>A0ABU6Y0P4</accession>
<keyword evidence="2" id="KW-1185">Reference proteome</keyword>
<organism evidence="1 2">
    <name type="scientific">Stylosanthes scabra</name>
    <dbReference type="NCBI Taxonomy" id="79078"/>
    <lineage>
        <taxon>Eukaryota</taxon>
        <taxon>Viridiplantae</taxon>
        <taxon>Streptophyta</taxon>
        <taxon>Embryophyta</taxon>
        <taxon>Tracheophyta</taxon>
        <taxon>Spermatophyta</taxon>
        <taxon>Magnoliopsida</taxon>
        <taxon>eudicotyledons</taxon>
        <taxon>Gunneridae</taxon>
        <taxon>Pentapetalae</taxon>
        <taxon>rosids</taxon>
        <taxon>fabids</taxon>
        <taxon>Fabales</taxon>
        <taxon>Fabaceae</taxon>
        <taxon>Papilionoideae</taxon>
        <taxon>50 kb inversion clade</taxon>
        <taxon>dalbergioids sensu lato</taxon>
        <taxon>Dalbergieae</taxon>
        <taxon>Pterocarpus clade</taxon>
        <taxon>Stylosanthes</taxon>
    </lineage>
</organism>
<dbReference type="PANTHER" id="PTHR33698:SF1">
    <property type="entry name" value="NUCLEAR TRANSPORT FACTOR 2 (NTF2) FAMILY PROTEIN"/>
    <property type="match status" value="1"/>
</dbReference>
<protein>
    <submittedName>
        <fullName evidence="1">Uncharacterized protein</fullName>
    </submittedName>
</protein>
<sequence>MHGMNFKSIAPCKSWGNNRISAIRSKGDSNSYRRNNSSSPAEKVDEFYTCINEKKIQQLGECVSRDVCFDDYAFTKPFKGKKEVMQFLEQLSCSMGKNVKFRVRQICKGKNGDDDDDNDEDFTAAANWHLGQFHS</sequence>
<dbReference type="PANTHER" id="PTHR33698">
    <property type="entry name" value="NUCLEAR TRANSPORT FACTOR 2 (NTF2)-LIKE PROTEIN"/>
    <property type="match status" value="1"/>
</dbReference>
<proteinExistence type="predicted"/>